<protein>
    <recommendedName>
        <fullName evidence="2">Antitoxin-like ribbon-helix-helix domain-containing protein</fullName>
    </recommendedName>
</protein>
<feature type="domain" description="Antitoxin-like ribbon-helix-helix" evidence="2">
    <location>
        <begin position="44"/>
        <end position="93"/>
    </location>
</feature>
<comment type="caution">
    <text evidence="3">The sequence shown here is derived from an EMBL/GenBank/DDBJ whole genome shotgun (WGS) entry which is preliminary data.</text>
</comment>
<dbReference type="AlphaFoldDB" id="A0A2W4WVE7"/>
<feature type="region of interest" description="Disordered" evidence="1">
    <location>
        <begin position="1"/>
        <end position="50"/>
    </location>
</feature>
<feature type="compositionally biased region" description="Basic residues" evidence="1">
    <location>
        <begin position="36"/>
        <end position="50"/>
    </location>
</feature>
<dbReference type="Proteomes" id="UP000249794">
    <property type="component" value="Unassembled WGS sequence"/>
</dbReference>
<evidence type="ECO:0000259" key="2">
    <source>
        <dbReference type="Pfam" id="PF20605"/>
    </source>
</evidence>
<accession>A0A2W4WVE7</accession>
<name>A0A2W4WVE7_9CYAN</name>
<dbReference type="InterPro" id="IPR046765">
    <property type="entry name" value="Antitox_RHH"/>
</dbReference>
<evidence type="ECO:0000313" key="4">
    <source>
        <dbReference type="Proteomes" id="UP000249794"/>
    </source>
</evidence>
<dbReference type="EMBL" id="QBMP01000286">
    <property type="protein sequence ID" value="PZO47077.1"/>
    <property type="molecule type" value="Genomic_DNA"/>
</dbReference>
<reference evidence="4" key="1">
    <citation type="submission" date="2018-04" db="EMBL/GenBank/DDBJ databases">
        <authorList>
            <person name="Cornet L."/>
        </authorList>
    </citation>
    <scope>NUCLEOTIDE SEQUENCE [LARGE SCALE GENOMIC DNA]</scope>
</reference>
<proteinExistence type="predicted"/>
<gene>
    <name evidence="3" type="ORF">DCF15_19485</name>
</gene>
<reference evidence="3 4" key="2">
    <citation type="submission" date="2018-06" db="EMBL/GenBank/DDBJ databases">
        <title>Metagenomic assembly of (sub)arctic Cyanobacteria and their associated microbiome from non-axenic cultures.</title>
        <authorList>
            <person name="Baurain D."/>
        </authorList>
    </citation>
    <scope>NUCLEOTIDE SEQUENCE [LARGE SCALE GENOMIC DNA]</scope>
    <source>
        <strain evidence="3">ULC027bin1</strain>
    </source>
</reference>
<evidence type="ECO:0000256" key="1">
    <source>
        <dbReference type="SAM" id="MobiDB-lite"/>
    </source>
</evidence>
<dbReference type="Pfam" id="PF20605">
    <property type="entry name" value="Antitox_RHH"/>
    <property type="match status" value="1"/>
</dbReference>
<sequence>MSASKGRRNVLDQLGKIGGAAEPEPVVETKEEGKQKSKHDRPSRKGKKALGAHFDPVVVMELKILAAKQDRTLQSLVGESLNLLFEKYEMDTIAPE</sequence>
<evidence type="ECO:0000313" key="3">
    <source>
        <dbReference type="EMBL" id="PZO47077.1"/>
    </source>
</evidence>
<organism evidence="3 4">
    <name type="scientific">Phormidesmis priestleyi</name>
    <dbReference type="NCBI Taxonomy" id="268141"/>
    <lineage>
        <taxon>Bacteria</taxon>
        <taxon>Bacillati</taxon>
        <taxon>Cyanobacteriota</taxon>
        <taxon>Cyanophyceae</taxon>
        <taxon>Leptolyngbyales</taxon>
        <taxon>Leptolyngbyaceae</taxon>
        <taxon>Phormidesmis</taxon>
    </lineage>
</organism>